<dbReference type="CDD" id="cd00085">
    <property type="entry name" value="HNHc"/>
    <property type="match status" value="1"/>
</dbReference>
<keyword evidence="3" id="KW-0540">Nuclease</keyword>
<accession>A0ABU3RY25</accession>
<dbReference type="Gene3D" id="1.10.30.50">
    <property type="match status" value="1"/>
</dbReference>
<proteinExistence type="predicted"/>
<reference evidence="3 4" key="1">
    <citation type="submission" date="2023-09" db="EMBL/GenBank/DDBJ databases">
        <title>Microbacterium fusihabitans sp. nov., Microbacterium phycihabitans sp. nov., and Microbacterium cervinum sp. nov., isolated from dried seaweeds of beach.</title>
        <authorList>
            <person name="Lee S.D."/>
        </authorList>
    </citation>
    <scope>NUCLEOTIDE SEQUENCE [LARGE SCALE GENOMIC DNA]</scope>
    <source>
        <strain evidence="3 4">KSW2-21</strain>
    </source>
</reference>
<protein>
    <submittedName>
        <fullName evidence="3">HNH endonuclease signature motif containing protein</fullName>
    </submittedName>
</protein>
<sequence>MIVTVPALTLLGASAEPATLEGYGPIDLDTARRLAGNATSWIRLLTDPVTGAPLALDRKTYRVPLALRRWLGVTHPTCVFPGCNRAARECDIDHRTAWVEGGTTDEDNLDPKCRHHHRLRHETLWEPSASPDGDLTWRSPRGETFDADPPPF</sequence>
<dbReference type="SMART" id="SM00507">
    <property type="entry name" value="HNHc"/>
    <property type="match status" value="1"/>
</dbReference>
<evidence type="ECO:0000313" key="4">
    <source>
        <dbReference type="Proteomes" id="UP001256673"/>
    </source>
</evidence>
<dbReference type="InterPro" id="IPR003615">
    <property type="entry name" value="HNH_nuc"/>
</dbReference>
<dbReference type="EMBL" id="JAWDIU010000005">
    <property type="protein sequence ID" value="MDU0327780.1"/>
    <property type="molecule type" value="Genomic_DNA"/>
</dbReference>
<evidence type="ECO:0000313" key="3">
    <source>
        <dbReference type="EMBL" id="MDU0327780.1"/>
    </source>
</evidence>
<name>A0ABU3RY25_9MICO</name>
<dbReference type="GO" id="GO:0004519">
    <property type="term" value="F:endonuclease activity"/>
    <property type="evidence" value="ECO:0007669"/>
    <property type="project" value="UniProtKB-KW"/>
</dbReference>
<keyword evidence="3" id="KW-0255">Endonuclease</keyword>
<gene>
    <name evidence="3" type="ORF">RWH43_13525</name>
</gene>
<organism evidence="3 4">
    <name type="scientific">Microbacterium algihabitans</name>
    <dbReference type="NCBI Taxonomy" id="3075992"/>
    <lineage>
        <taxon>Bacteria</taxon>
        <taxon>Bacillati</taxon>
        <taxon>Actinomycetota</taxon>
        <taxon>Actinomycetes</taxon>
        <taxon>Micrococcales</taxon>
        <taxon>Microbacteriaceae</taxon>
        <taxon>Microbacterium</taxon>
    </lineage>
</organism>
<feature type="region of interest" description="Disordered" evidence="1">
    <location>
        <begin position="124"/>
        <end position="152"/>
    </location>
</feature>
<evidence type="ECO:0000259" key="2">
    <source>
        <dbReference type="SMART" id="SM00507"/>
    </source>
</evidence>
<dbReference type="RefSeq" id="WP_316001735.1">
    <property type="nucleotide sequence ID" value="NZ_JAWDIU010000005.1"/>
</dbReference>
<dbReference type="InterPro" id="IPR002711">
    <property type="entry name" value="HNH"/>
</dbReference>
<dbReference type="Pfam" id="PF01844">
    <property type="entry name" value="HNH"/>
    <property type="match status" value="1"/>
</dbReference>
<keyword evidence="4" id="KW-1185">Reference proteome</keyword>
<feature type="domain" description="HNH nuclease" evidence="2">
    <location>
        <begin position="66"/>
        <end position="118"/>
    </location>
</feature>
<keyword evidence="3" id="KW-0378">Hydrolase</keyword>
<evidence type="ECO:0000256" key="1">
    <source>
        <dbReference type="SAM" id="MobiDB-lite"/>
    </source>
</evidence>
<dbReference type="Proteomes" id="UP001256673">
    <property type="component" value="Unassembled WGS sequence"/>
</dbReference>
<comment type="caution">
    <text evidence="3">The sequence shown here is derived from an EMBL/GenBank/DDBJ whole genome shotgun (WGS) entry which is preliminary data.</text>
</comment>